<accession>A0A533Q9P8</accession>
<dbReference type="Pfam" id="PF13537">
    <property type="entry name" value="GATase_7"/>
    <property type="match status" value="1"/>
</dbReference>
<dbReference type="CDD" id="cd00715">
    <property type="entry name" value="GPATase_N"/>
    <property type="match status" value="1"/>
</dbReference>
<evidence type="ECO:0000256" key="9">
    <source>
        <dbReference type="PIRSR" id="PIRSR000485-1"/>
    </source>
</evidence>
<evidence type="ECO:0000313" key="13">
    <source>
        <dbReference type="Proteomes" id="UP000319783"/>
    </source>
</evidence>
<feature type="binding site" evidence="7 10">
    <location>
        <position position="243"/>
    </location>
    <ligand>
        <name>[4Fe-4S] cluster</name>
        <dbReference type="ChEBI" id="CHEBI:49883"/>
    </ligand>
</feature>
<dbReference type="CDD" id="cd06223">
    <property type="entry name" value="PRTases_typeI"/>
    <property type="match status" value="1"/>
</dbReference>
<keyword evidence="7 10" id="KW-0411">Iron-sulfur</keyword>
<evidence type="ECO:0000256" key="6">
    <source>
        <dbReference type="ARBA" id="ARBA00022962"/>
    </source>
</evidence>
<name>A0A533Q9P8_9BACT</name>
<proteinExistence type="inferred from homology"/>
<dbReference type="PANTHER" id="PTHR11907">
    <property type="entry name" value="AMIDOPHOSPHORIBOSYLTRANSFERASE"/>
    <property type="match status" value="1"/>
</dbReference>
<feature type="binding site" evidence="7 10">
    <location>
        <position position="389"/>
    </location>
    <ligand>
        <name>[4Fe-4S] cluster</name>
        <dbReference type="ChEBI" id="CHEBI:49883"/>
    </ligand>
</feature>
<dbReference type="UniPathway" id="UPA00074">
    <property type="reaction ID" value="UER00124"/>
</dbReference>
<keyword evidence="4 7" id="KW-0808">Transferase</keyword>
<dbReference type="InterPro" id="IPR029055">
    <property type="entry name" value="Ntn_hydrolases_N"/>
</dbReference>
<dbReference type="AlphaFoldDB" id="A0A533Q9P8"/>
<comment type="pathway">
    <text evidence="1 7 8">Purine metabolism; IMP biosynthesis via de novo pathway; N(1)-(5-phospho-D-ribosyl)glycinamide from 5-phospho-alpha-D-ribose 1-diphosphate: step 1/2.</text>
</comment>
<dbReference type="EMBL" id="SULG01000049">
    <property type="protein sequence ID" value="TLD41417.1"/>
    <property type="molecule type" value="Genomic_DNA"/>
</dbReference>
<dbReference type="InterPro" id="IPR035584">
    <property type="entry name" value="PurF_N"/>
</dbReference>
<keyword evidence="5 7" id="KW-0658">Purine biosynthesis</keyword>
<keyword evidence="6 7" id="KW-0315">Glutamine amidotransferase</keyword>
<organism evidence="12 13">
    <name type="scientific">Candidatus Jettenia ecosi</name>
    <dbReference type="NCBI Taxonomy" id="2494326"/>
    <lineage>
        <taxon>Bacteria</taxon>
        <taxon>Pseudomonadati</taxon>
        <taxon>Planctomycetota</taxon>
        <taxon>Candidatus Brocadiia</taxon>
        <taxon>Candidatus Brocadiales</taxon>
        <taxon>Candidatus Brocadiaceae</taxon>
        <taxon>Candidatus Jettenia</taxon>
    </lineage>
</organism>
<dbReference type="GO" id="GO:0004044">
    <property type="term" value="F:amidophosphoribosyltransferase activity"/>
    <property type="evidence" value="ECO:0007669"/>
    <property type="project" value="UniProtKB-UniRule"/>
</dbReference>
<keyword evidence="7 10" id="KW-0479">Metal-binding</keyword>
<dbReference type="SUPFAM" id="SSF53271">
    <property type="entry name" value="PRTase-like"/>
    <property type="match status" value="1"/>
</dbReference>
<dbReference type="GO" id="GO:0006189">
    <property type="term" value="P:'de novo' IMP biosynthetic process"/>
    <property type="evidence" value="ECO:0007669"/>
    <property type="project" value="UniProtKB-UniRule"/>
</dbReference>
<dbReference type="InterPro" id="IPR029057">
    <property type="entry name" value="PRTase-like"/>
</dbReference>
<comment type="catalytic activity">
    <reaction evidence="7 8">
        <text>5-phospho-beta-D-ribosylamine + L-glutamate + diphosphate = 5-phospho-alpha-D-ribose 1-diphosphate + L-glutamine + H2O</text>
        <dbReference type="Rhea" id="RHEA:14905"/>
        <dbReference type="ChEBI" id="CHEBI:15377"/>
        <dbReference type="ChEBI" id="CHEBI:29985"/>
        <dbReference type="ChEBI" id="CHEBI:33019"/>
        <dbReference type="ChEBI" id="CHEBI:58017"/>
        <dbReference type="ChEBI" id="CHEBI:58359"/>
        <dbReference type="ChEBI" id="CHEBI:58681"/>
        <dbReference type="EC" id="2.4.2.14"/>
    </reaction>
</comment>
<gene>
    <name evidence="7" type="primary">purF</name>
    <name evidence="12" type="ORF">JETT_2319</name>
</gene>
<keyword evidence="3 7" id="KW-0328">Glycosyltransferase</keyword>
<comment type="similarity">
    <text evidence="2 7 8">In the C-terminal section; belongs to the purine/pyrimidine phosphoribosyltransferase family.</text>
</comment>
<reference evidence="12 13" key="1">
    <citation type="submission" date="2019-04" db="EMBL/GenBank/DDBJ databases">
        <title>Genome of a novel bacterium Candidatus Jettenia ecosi reconstructed from metagenome of an anammox bioreactor.</title>
        <authorList>
            <person name="Mardanov A.V."/>
            <person name="Beletsky A.V."/>
            <person name="Ravin N.V."/>
            <person name="Botchkova E.A."/>
            <person name="Litti Y.V."/>
            <person name="Nozhevnikova A.N."/>
        </authorList>
    </citation>
    <scope>NUCLEOTIDE SEQUENCE [LARGE SCALE GENOMIC DNA]</scope>
    <source>
        <strain evidence="12">J2</strain>
    </source>
</reference>
<comment type="function">
    <text evidence="7">Catalyzes the formation of phosphoribosylamine from phosphoribosylpyrophosphate (PRPP) and glutamine.</text>
</comment>
<feature type="domain" description="Glutamine amidotransferase type-2" evidence="11">
    <location>
        <begin position="8"/>
        <end position="225"/>
    </location>
</feature>
<dbReference type="PROSITE" id="PS51278">
    <property type="entry name" value="GATASE_TYPE_2"/>
    <property type="match status" value="1"/>
</dbReference>
<comment type="caution">
    <text evidence="12">The sequence shown here is derived from an EMBL/GenBank/DDBJ whole genome shotgun (WGS) entry which is preliminary data.</text>
</comment>
<evidence type="ECO:0000256" key="5">
    <source>
        <dbReference type="ARBA" id="ARBA00022755"/>
    </source>
</evidence>
<keyword evidence="7 10" id="KW-0408">Iron</keyword>
<evidence type="ECO:0000256" key="2">
    <source>
        <dbReference type="ARBA" id="ARBA00010138"/>
    </source>
</evidence>
<comment type="cofactor">
    <cofactor evidence="7 10">
        <name>[4Fe-4S] cluster</name>
        <dbReference type="ChEBI" id="CHEBI:49883"/>
    </cofactor>
    <text evidence="7 10">Binds 1 [4Fe-4S] cluster per subunit.</text>
</comment>
<dbReference type="InterPro" id="IPR000836">
    <property type="entry name" value="PRTase_dom"/>
</dbReference>
<dbReference type="SUPFAM" id="SSF56235">
    <property type="entry name" value="N-terminal nucleophile aminohydrolases (Ntn hydrolases)"/>
    <property type="match status" value="1"/>
</dbReference>
<dbReference type="Gene3D" id="3.40.50.2020">
    <property type="match status" value="1"/>
</dbReference>
<evidence type="ECO:0000259" key="11">
    <source>
        <dbReference type="PROSITE" id="PS51278"/>
    </source>
</evidence>
<dbReference type="EC" id="2.4.2.14" evidence="7"/>
<evidence type="ECO:0000256" key="4">
    <source>
        <dbReference type="ARBA" id="ARBA00022679"/>
    </source>
</evidence>
<dbReference type="GO" id="GO:0046872">
    <property type="term" value="F:metal ion binding"/>
    <property type="evidence" value="ECO:0007669"/>
    <property type="project" value="UniProtKB-KW"/>
</dbReference>
<dbReference type="GO" id="GO:0009113">
    <property type="term" value="P:purine nucleobase biosynthetic process"/>
    <property type="evidence" value="ECO:0007669"/>
    <property type="project" value="UniProtKB-UniRule"/>
</dbReference>
<feature type="binding site" evidence="7 10">
    <location>
        <position position="440"/>
    </location>
    <ligand>
        <name>[4Fe-4S] cluster</name>
        <dbReference type="ChEBI" id="CHEBI:49883"/>
    </ligand>
</feature>
<dbReference type="InterPro" id="IPR005854">
    <property type="entry name" value="PurF"/>
</dbReference>
<evidence type="ECO:0000256" key="8">
    <source>
        <dbReference type="PIRNR" id="PIRNR000485"/>
    </source>
</evidence>
<sequence>MSDAKDHCGLIGVYGCEDAAERVYYGLYSLQHRGEESAGIASTNGKDIVCHKGMGLVSEAIKPDMLKSLKNPVAIGHVRYSTIGSNNIGNAQPLLVDYYKGKVAVAHNGQLTNAKRLREEFEANGSIFHTTSDTEVIVHLMAKPLHMMQKSLSTVLCQLHGSFSLLFLTPDEMVGVRDPHGFKPLALGKLNHGYVMASETCALDQVGAEYIRDINPGEAVYVSKDGIRSEYYCPQRQIKPAFCIFELIYFSRPDSKIYGESVHLFRKRLGAKLAEESPVDADVVISVPEGGNSAAIGYSHASGIPIDRGFIRNHYVGRTFILPEQERRHRVVELKLNPLKETVEGKRVIVIDDSIVRGTTSKSRIGLLRRAGAKEIHLKISCPPHRYPCYYGIDFQHKGELIAAHHTIEEIRKFLNVESLSYLSVDAMMSCTTQFQERFCNACFTSRYPTLIEENTKKLIEREVVREISKTN</sequence>
<keyword evidence="7" id="KW-0004">4Fe-4S</keyword>
<dbReference type="GO" id="GO:0051539">
    <property type="term" value="F:4 iron, 4 sulfur cluster binding"/>
    <property type="evidence" value="ECO:0007669"/>
    <property type="project" value="UniProtKB-KW"/>
</dbReference>
<dbReference type="InterPro" id="IPR017932">
    <property type="entry name" value="GATase_2_dom"/>
</dbReference>
<dbReference type="HAMAP" id="MF_01931">
    <property type="entry name" value="PurF"/>
    <property type="match status" value="1"/>
</dbReference>
<evidence type="ECO:0000256" key="3">
    <source>
        <dbReference type="ARBA" id="ARBA00022676"/>
    </source>
</evidence>
<evidence type="ECO:0000313" key="12">
    <source>
        <dbReference type="EMBL" id="TLD41417.1"/>
    </source>
</evidence>
<dbReference type="Gene3D" id="3.60.20.10">
    <property type="entry name" value="Glutamine Phosphoribosylpyrophosphate, subunit 1, domain 1"/>
    <property type="match status" value="1"/>
</dbReference>
<dbReference type="PIRSF" id="PIRSF000485">
    <property type="entry name" value="Amd_phspho_trans"/>
    <property type="match status" value="1"/>
</dbReference>
<evidence type="ECO:0000256" key="10">
    <source>
        <dbReference type="PIRSR" id="PIRSR000485-3"/>
    </source>
</evidence>
<dbReference type="NCBIfam" id="TIGR01134">
    <property type="entry name" value="purF"/>
    <property type="match status" value="1"/>
</dbReference>
<evidence type="ECO:0000256" key="7">
    <source>
        <dbReference type="HAMAP-Rule" id="MF_01931"/>
    </source>
</evidence>
<feature type="active site" description="Nucleophile" evidence="7 9">
    <location>
        <position position="8"/>
    </location>
</feature>
<feature type="binding site" evidence="7 10">
    <location>
        <position position="443"/>
    </location>
    <ligand>
        <name>[4Fe-4S] cluster</name>
        <dbReference type="ChEBI" id="CHEBI:49883"/>
    </ligand>
</feature>
<evidence type="ECO:0000256" key="1">
    <source>
        <dbReference type="ARBA" id="ARBA00005209"/>
    </source>
</evidence>
<comment type="caution">
    <text evidence="7">Lacks conserved residue(s) required for the propagation of feature annotation.</text>
</comment>
<dbReference type="Proteomes" id="UP000319783">
    <property type="component" value="Unassembled WGS sequence"/>
</dbReference>
<protein>
    <recommendedName>
        <fullName evidence="7">Amidophosphoribosyltransferase</fullName>
        <shortName evidence="7">ATase</shortName>
        <ecNumber evidence="7">2.4.2.14</ecNumber>
    </recommendedName>
    <alternativeName>
        <fullName evidence="7">Glutamine phosphoribosylpyrophosphate amidotransferase</fullName>
        <shortName evidence="7">GPATase</shortName>
    </alternativeName>
</protein>